<gene>
    <name evidence="1" type="ORF">BFG52_09035</name>
</gene>
<reference evidence="1 2" key="1">
    <citation type="submission" date="2016-08" db="EMBL/GenBank/DDBJ databases">
        <authorList>
            <person name="Seilhamer J.J."/>
        </authorList>
    </citation>
    <scope>NUCLEOTIDE SEQUENCE [LARGE SCALE GENOMIC DNA]</scope>
    <source>
        <strain evidence="1 2">BRTC-1</strain>
    </source>
</reference>
<dbReference type="Proteomes" id="UP000093391">
    <property type="component" value="Chromosome"/>
</dbReference>
<dbReference type="STRING" id="1789224.BFG52_09035"/>
<proteinExistence type="predicted"/>
<keyword evidence="2" id="KW-1185">Reference proteome</keyword>
<sequence length="99" mass="11591">MHTIIKERLIKGMHYNYKTDEIEVAAGKALNFIATYFEVKDRNKNKPEKRYLEFHGIAVGGFEYLHIHDLQNAFIATKVDFELNGKRYAPYSGQVIKRK</sequence>
<dbReference type="AlphaFoldDB" id="A0A1B2LZW0"/>
<evidence type="ECO:0000313" key="1">
    <source>
        <dbReference type="EMBL" id="AOA58480.1"/>
    </source>
</evidence>
<dbReference type="KEGG" id="ala:BFG52_09035"/>
<protein>
    <submittedName>
        <fullName evidence="1">Uncharacterized protein</fullName>
    </submittedName>
</protein>
<name>A0A1B2LZW0_9GAMM</name>
<evidence type="ECO:0000313" key="2">
    <source>
        <dbReference type="Proteomes" id="UP000093391"/>
    </source>
</evidence>
<dbReference type="EMBL" id="CP016895">
    <property type="protein sequence ID" value="AOA58480.1"/>
    <property type="molecule type" value="Genomic_DNA"/>
</dbReference>
<organism evidence="1 2">
    <name type="scientific">Acinetobacter larvae</name>
    <dbReference type="NCBI Taxonomy" id="1789224"/>
    <lineage>
        <taxon>Bacteria</taxon>
        <taxon>Pseudomonadati</taxon>
        <taxon>Pseudomonadota</taxon>
        <taxon>Gammaproteobacteria</taxon>
        <taxon>Moraxellales</taxon>
        <taxon>Moraxellaceae</taxon>
        <taxon>Acinetobacter</taxon>
    </lineage>
</organism>
<accession>A0A1B2LZW0</accession>